<protein>
    <submittedName>
        <fullName evidence="8">YitT family protein</fullName>
    </submittedName>
</protein>
<comment type="subcellular location">
    <subcellularLocation>
        <location evidence="1">Cell membrane</location>
        <topology evidence="1">Multi-pass membrane protein</topology>
    </subcellularLocation>
</comment>
<dbReference type="InterPro" id="IPR019264">
    <property type="entry name" value="DUF2179"/>
</dbReference>
<dbReference type="Pfam" id="PF02588">
    <property type="entry name" value="YitT_membrane"/>
    <property type="match status" value="1"/>
</dbReference>
<organism evidence="8 9">
    <name type="scientific">Candidatus Cryptobacteroides gallistercoris</name>
    <dbReference type="NCBI Taxonomy" id="2840765"/>
    <lineage>
        <taxon>Bacteria</taxon>
        <taxon>Pseudomonadati</taxon>
        <taxon>Bacteroidota</taxon>
        <taxon>Bacteroidia</taxon>
        <taxon>Bacteroidales</taxon>
        <taxon>Candidatus Cryptobacteroides</taxon>
    </lineage>
</organism>
<keyword evidence="4 6" id="KW-1133">Transmembrane helix</keyword>
<comment type="caution">
    <text evidence="8">The sequence shown here is derived from an EMBL/GenBank/DDBJ whole genome shotgun (WGS) entry which is preliminary data.</text>
</comment>
<evidence type="ECO:0000313" key="9">
    <source>
        <dbReference type="Proteomes" id="UP000771749"/>
    </source>
</evidence>
<evidence type="ECO:0000256" key="1">
    <source>
        <dbReference type="ARBA" id="ARBA00004651"/>
    </source>
</evidence>
<gene>
    <name evidence="8" type="ORF">IAC07_07245</name>
</gene>
<proteinExistence type="predicted"/>
<keyword evidence="2" id="KW-1003">Cell membrane</keyword>
<dbReference type="InterPro" id="IPR015867">
    <property type="entry name" value="N-reg_PII/ATP_PRibTrfase_C"/>
</dbReference>
<feature type="transmembrane region" description="Helical" evidence="6">
    <location>
        <begin position="46"/>
        <end position="74"/>
    </location>
</feature>
<evidence type="ECO:0000256" key="5">
    <source>
        <dbReference type="ARBA" id="ARBA00023136"/>
    </source>
</evidence>
<dbReference type="CDD" id="cd16380">
    <property type="entry name" value="YitT_C"/>
    <property type="match status" value="1"/>
</dbReference>
<dbReference type="GO" id="GO:0005886">
    <property type="term" value="C:plasma membrane"/>
    <property type="evidence" value="ECO:0007669"/>
    <property type="project" value="UniProtKB-SubCell"/>
</dbReference>
<dbReference type="Proteomes" id="UP000771749">
    <property type="component" value="Unassembled WGS sequence"/>
</dbReference>
<dbReference type="Gene3D" id="3.30.70.120">
    <property type="match status" value="1"/>
</dbReference>
<keyword evidence="5 6" id="KW-0472">Membrane</keyword>
<feature type="transmembrane region" description="Helical" evidence="6">
    <location>
        <begin position="163"/>
        <end position="182"/>
    </location>
</feature>
<dbReference type="AlphaFoldDB" id="A0A940DNZ2"/>
<reference evidence="8" key="2">
    <citation type="journal article" date="2021" name="PeerJ">
        <title>Extensive microbial diversity within the chicken gut microbiome revealed by metagenomics and culture.</title>
        <authorList>
            <person name="Gilroy R."/>
            <person name="Ravi A."/>
            <person name="Getino M."/>
            <person name="Pursley I."/>
            <person name="Horton D.L."/>
            <person name="Alikhan N.F."/>
            <person name="Baker D."/>
            <person name="Gharbi K."/>
            <person name="Hall N."/>
            <person name="Watson M."/>
            <person name="Adriaenssens E.M."/>
            <person name="Foster-Nyarko E."/>
            <person name="Jarju S."/>
            <person name="Secka A."/>
            <person name="Antonio M."/>
            <person name="Oren A."/>
            <person name="Chaudhuri R.R."/>
            <person name="La Ragione R."/>
            <person name="Hildebrand F."/>
            <person name="Pallen M.J."/>
        </authorList>
    </citation>
    <scope>NUCLEOTIDE SEQUENCE</scope>
    <source>
        <strain evidence="8">F1-3629</strain>
    </source>
</reference>
<dbReference type="InterPro" id="IPR003740">
    <property type="entry name" value="YitT"/>
</dbReference>
<dbReference type="PIRSF" id="PIRSF006483">
    <property type="entry name" value="Membrane_protein_YitT"/>
    <property type="match status" value="1"/>
</dbReference>
<feature type="domain" description="DUF2179" evidence="7">
    <location>
        <begin position="244"/>
        <end position="298"/>
    </location>
</feature>
<evidence type="ECO:0000313" key="8">
    <source>
        <dbReference type="EMBL" id="MBO8454497.1"/>
    </source>
</evidence>
<evidence type="ECO:0000256" key="3">
    <source>
        <dbReference type="ARBA" id="ARBA00022692"/>
    </source>
</evidence>
<feature type="transmembrane region" description="Helical" evidence="6">
    <location>
        <begin position="194"/>
        <end position="215"/>
    </location>
</feature>
<keyword evidence="3 6" id="KW-0812">Transmembrane</keyword>
<sequence>MTALKTSFWISAKEYLLITVGLLSYVLGWTVFLIPNNLVGGGVSGLSAIIFYATGIPMGYSYFVINLILLLIGFRILGTGFGSKTIYAIIFASVMLNVLPPLIPEYITQELAVSNGKLLCTVIGGILSGVGIGISISYGGSTGGTDIIALIVGKFRNISPGKLILAMDVVIILSSMLFPSYTSAGGLVPFPEKLATSVYGLIMITVSGYAVDLYLSGSKQSVQVFIFSKKYAEIADSIVEDMKRGVTIIHAEGWYTKEESQVIMVMTRKTDLNLLLRYVKTIDPDAFLSVTNVMGVFGKGFDTIKVKSGKKQKKIAQAKPDSI</sequence>
<evidence type="ECO:0000256" key="2">
    <source>
        <dbReference type="ARBA" id="ARBA00022475"/>
    </source>
</evidence>
<accession>A0A940DNZ2</accession>
<evidence type="ECO:0000256" key="6">
    <source>
        <dbReference type="SAM" id="Phobius"/>
    </source>
</evidence>
<dbReference type="InterPro" id="IPR051461">
    <property type="entry name" value="UPF0750_membrane"/>
</dbReference>
<feature type="transmembrane region" description="Helical" evidence="6">
    <location>
        <begin position="15"/>
        <end position="34"/>
    </location>
</feature>
<dbReference type="EMBL" id="JADIMJ010000109">
    <property type="protein sequence ID" value="MBO8454497.1"/>
    <property type="molecule type" value="Genomic_DNA"/>
</dbReference>
<feature type="transmembrane region" description="Helical" evidence="6">
    <location>
        <begin position="123"/>
        <end position="151"/>
    </location>
</feature>
<evidence type="ECO:0000259" key="7">
    <source>
        <dbReference type="Pfam" id="PF10035"/>
    </source>
</evidence>
<name>A0A940DNZ2_9BACT</name>
<evidence type="ECO:0000256" key="4">
    <source>
        <dbReference type="ARBA" id="ARBA00022989"/>
    </source>
</evidence>
<dbReference type="PANTHER" id="PTHR33545:SF5">
    <property type="entry name" value="UPF0750 MEMBRANE PROTEIN YITT"/>
    <property type="match status" value="1"/>
</dbReference>
<reference evidence="8" key="1">
    <citation type="submission" date="2020-10" db="EMBL/GenBank/DDBJ databases">
        <authorList>
            <person name="Gilroy R."/>
        </authorList>
    </citation>
    <scope>NUCLEOTIDE SEQUENCE</scope>
    <source>
        <strain evidence="8">F1-3629</strain>
    </source>
</reference>
<dbReference type="PANTHER" id="PTHR33545">
    <property type="entry name" value="UPF0750 MEMBRANE PROTEIN YITT-RELATED"/>
    <property type="match status" value="1"/>
</dbReference>
<dbReference type="Pfam" id="PF10035">
    <property type="entry name" value="DUF2179"/>
    <property type="match status" value="1"/>
</dbReference>
<feature type="transmembrane region" description="Helical" evidence="6">
    <location>
        <begin position="86"/>
        <end position="103"/>
    </location>
</feature>